<evidence type="ECO:0000256" key="1">
    <source>
        <dbReference type="SAM" id="Phobius"/>
    </source>
</evidence>
<evidence type="ECO:0000313" key="2">
    <source>
        <dbReference type="EMBL" id="MFD1783027.1"/>
    </source>
</evidence>
<feature type="transmembrane region" description="Helical" evidence="1">
    <location>
        <begin position="190"/>
        <end position="207"/>
    </location>
</feature>
<feature type="transmembrane region" description="Helical" evidence="1">
    <location>
        <begin position="168"/>
        <end position="184"/>
    </location>
</feature>
<dbReference type="GO" id="GO:0016740">
    <property type="term" value="F:transferase activity"/>
    <property type="evidence" value="ECO:0007669"/>
    <property type="project" value="UniProtKB-KW"/>
</dbReference>
<accession>A0ABW4MYJ3</accession>
<dbReference type="EMBL" id="JBHUEY010000001">
    <property type="protein sequence ID" value="MFD1783027.1"/>
    <property type="molecule type" value="Genomic_DNA"/>
</dbReference>
<proteinExistence type="predicted"/>
<dbReference type="InterPro" id="IPR043130">
    <property type="entry name" value="CDP-OH_PTrfase_TM_dom"/>
</dbReference>
<comment type="caution">
    <text evidence="2">The sequence shown here is derived from an EMBL/GenBank/DDBJ whole genome shotgun (WGS) entry which is preliminary data.</text>
</comment>
<protein>
    <submittedName>
        <fullName evidence="2">CDP-alcohol phosphatidyltransferase family protein</fullName>
        <ecNumber evidence="2">2.7.8.-</ecNumber>
    </submittedName>
</protein>
<reference evidence="3" key="1">
    <citation type="journal article" date="2019" name="Int. J. Syst. Evol. Microbiol.">
        <title>The Global Catalogue of Microorganisms (GCM) 10K type strain sequencing project: providing services to taxonomists for standard genome sequencing and annotation.</title>
        <authorList>
            <consortium name="The Broad Institute Genomics Platform"/>
            <consortium name="The Broad Institute Genome Sequencing Center for Infectious Disease"/>
            <person name="Wu L."/>
            <person name="Ma J."/>
        </authorList>
    </citation>
    <scope>NUCLEOTIDE SEQUENCE [LARGE SCALE GENOMIC DNA]</scope>
    <source>
        <strain evidence="3">DFY28</strain>
    </source>
</reference>
<dbReference type="EC" id="2.7.8.-" evidence="2"/>
<keyword evidence="1" id="KW-1133">Transmembrane helix</keyword>
<sequence>MSADLANRRPLKSRDTGPARAAAAALARAGVSPDAVSAAAVVFAAAGGGLLAASGVLADVSRIGALIGAAACIQLRLICNLLDGMVAVEHGRGGPAGPIWNELPDRIADGLFLVGAGYGAALSGVAWGEPAGWAAAVFAVLTAYVRELGRALGQPADFSGPMAKSHRMALLTLAALIAAAEPLWGWRGQTFAIACALVAAGAALTAARRTLRLARGLGANPDRTP</sequence>
<organism evidence="2 3">
    <name type="scientific">Phenylobacterium terrae</name>
    <dbReference type="NCBI Taxonomy" id="2665495"/>
    <lineage>
        <taxon>Bacteria</taxon>
        <taxon>Pseudomonadati</taxon>
        <taxon>Pseudomonadota</taxon>
        <taxon>Alphaproteobacteria</taxon>
        <taxon>Caulobacterales</taxon>
        <taxon>Caulobacteraceae</taxon>
        <taxon>Phenylobacterium</taxon>
    </lineage>
</organism>
<keyword evidence="1" id="KW-0812">Transmembrane</keyword>
<dbReference type="Proteomes" id="UP001597237">
    <property type="component" value="Unassembled WGS sequence"/>
</dbReference>
<evidence type="ECO:0000313" key="3">
    <source>
        <dbReference type="Proteomes" id="UP001597237"/>
    </source>
</evidence>
<keyword evidence="2" id="KW-0808">Transferase</keyword>
<keyword evidence="1" id="KW-0472">Membrane</keyword>
<dbReference type="RefSeq" id="WP_377282449.1">
    <property type="nucleotide sequence ID" value="NZ_JBHRSI010000007.1"/>
</dbReference>
<name>A0ABW4MYJ3_9CAUL</name>
<dbReference type="Gene3D" id="1.20.120.1760">
    <property type="match status" value="1"/>
</dbReference>
<feature type="transmembrane region" description="Helical" evidence="1">
    <location>
        <begin position="35"/>
        <end position="57"/>
    </location>
</feature>
<keyword evidence="3" id="KW-1185">Reference proteome</keyword>
<gene>
    <name evidence="2" type="ORF">ACFSC0_06445</name>
</gene>